<evidence type="ECO:0000256" key="1">
    <source>
        <dbReference type="ARBA" id="ARBA00001964"/>
    </source>
</evidence>
<accession>U6G804</accession>
<gene>
    <name evidence="8" type="ORF">EAH_00017590</name>
</gene>
<dbReference type="Proteomes" id="UP000018050">
    <property type="component" value="Unassembled WGS sequence"/>
</dbReference>
<evidence type="ECO:0000313" key="8">
    <source>
        <dbReference type="EMBL" id="CDI76381.1"/>
    </source>
</evidence>
<dbReference type="GeneID" id="25269829"/>
<protein>
    <recommendedName>
        <fullName evidence="5">Pyruvate dehydrogenase E1 component subunit alpha</fullName>
        <ecNumber evidence="5">1.2.4.1</ecNumber>
    </recommendedName>
</protein>
<keyword evidence="3 5" id="KW-0786">Thiamine pyrophosphate</keyword>
<evidence type="ECO:0000256" key="2">
    <source>
        <dbReference type="ARBA" id="ARBA00023002"/>
    </source>
</evidence>
<dbReference type="InterPro" id="IPR029061">
    <property type="entry name" value="THDP-binding"/>
</dbReference>
<evidence type="ECO:0000259" key="7">
    <source>
        <dbReference type="Pfam" id="PF00676"/>
    </source>
</evidence>
<comment type="function">
    <text evidence="5">The pyruvate dehydrogenase complex catalyzes the overall conversion of pyruvate to acetyl-CoA and CO(2).</text>
</comment>
<reference evidence="8" key="1">
    <citation type="submission" date="2013-10" db="EMBL/GenBank/DDBJ databases">
        <title>Genomic analysis of the causative agents of coccidiosis in chickens.</title>
        <authorList>
            <person name="Reid A.J."/>
            <person name="Blake D."/>
            <person name="Billington K."/>
            <person name="Browne H."/>
            <person name="Dunn M."/>
            <person name="Hung S."/>
            <person name="Kawahara F."/>
            <person name="Miranda-Saavedra D."/>
            <person name="Mourier T."/>
            <person name="Nagra H."/>
            <person name="Otto T.D."/>
            <person name="Rawlings N."/>
            <person name="Sanchez A."/>
            <person name="Sanders M."/>
            <person name="Subramaniam C."/>
            <person name="Tay Y."/>
            <person name="Dear P."/>
            <person name="Doerig C."/>
            <person name="Gruber A."/>
            <person name="Parkinson J."/>
            <person name="Shirley M."/>
            <person name="Wan K.L."/>
            <person name="Berriman M."/>
            <person name="Tomley F."/>
            <person name="Pain A."/>
        </authorList>
    </citation>
    <scope>NUCLEOTIDE SEQUENCE</scope>
    <source>
        <strain evidence="8">Houghton</strain>
    </source>
</reference>
<dbReference type="OMA" id="HMFSKEW"/>
<dbReference type="AlphaFoldDB" id="U6G804"/>
<dbReference type="SUPFAM" id="SSF52518">
    <property type="entry name" value="Thiamin diphosphate-binding fold (THDP-binding)"/>
    <property type="match status" value="1"/>
</dbReference>
<dbReference type="InterPro" id="IPR017597">
    <property type="entry name" value="Pyrv_DH_E1_asu_subgrp-y"/>
</dbReference>
<dbReference type="GO" id="GO:0004739">
    <property type="term" value="F:pyruvate dehydrogenase (acetyl-transferring) activity"/>
    <property type="evidence" value="ECO:0007669"/>
    <property type="project" value="UniProtKB-UniRule"/>
</dbReference>
<feature type="domain" description="Dehydrogenase E1 component" evidence="7">
    <location>
        <begin position="179"/>
        <end position="483"/>
    </location>
</feature>
<reference evidence="8" key="2">
    <citation type="submission" date="2013-10" db="EMBL/GenBank/DDBJ databases">
        <authorList>
            <person name="Aslett M."/>
        </authorList>
    </citation>
    <scope>NUCLEOTIDE SEQUENCE</scope>
    <source>
        <strain evidence="8">Houghton</strain>
    </source>
</reference>
<evidence type="ECO:0000256" key="4">
    <source>
        <dbReference type="ARBA" id="ARBA00023317"/>
    </source>
</evidence>
<sequence length="547" mass="58825">MTKAVELLLCAVAGVLGGGTLLASGLGSSAPPAAFVSPQGSSFSSFLPGITNARGVRTNQRASLHIASPRPPQDALWVQQPVALDRVSEVPSLVSSTTSSRLAAHNHRVHGAAGGAAVSGATAALATRQPAADTSQGNRASIFHEDGLGGLLRGSIRGNLQSRRENVSPIVAQMLYEDMLLGRYVEDACARLYYRGKTAGFVHLYTGQEAVSSGVLKLLRKDDAVASTYRDHVHATSKGVPPREVFAELFGKKTGCSKGFGGSMHMFSKEWSLYGGFAFIGEQIPVALGVAFSQLYRRLAERELPGEKDQVTVCFMGDGTTNMGQFYEAMNMAALMKLPVVFVVENNNWAIGMAAQRSTAVQEIHQRGPPFGVPSVEVDGMDVLAVRAAARQAIERARKGEGPSLIEALTYRFRGHSLADPDELRCTHEKAAFAVRDPIKHFEQYMQEMGYANEETLELTRNKIKDIVEEAVQFADNSPSPDPATAGDSTFAPAYDAKGFDPLTDEELAAYARALKIELDREARKAKGERVVPPPVENDPNPPIVID</sequence>
<evidence type="ECO:0000256" key="6">
    <source>
        <dbReference type="SAM" id="MobiDB-lite"/>
    </source>
</evidence>
<evidence type="ECO:0000313" key="9">
    <source>
        <dbReference type="Proteomes" id="UP000018050"/>
    </source>
</evidence>
<dbReference type="VEuPathDB" id="ToxoDB:EAH_00017590"/>
<dbReference type="EC" id="1.2.4.1" evidence="5"/>
<keyword evidence="2 5" id="KW-0560">Oxidoreductase</keyword>
<comment type="catalytic activity">
    <reaction evidence="5">
        <text>N(6)-[(R)-lipoyl]-L-lysyl-[protein] + pyruvate + H(+) = N(6)-[(R)-S(8)-acetyldihydrolipoyl]-L-lysyl-[protein] + CO2</text>
        <dbReference type="Rhea" id="RHEA:19189"/>
        <dbReference type="Rhea" id="RHEA-COMP:10474"/>
        <dbReference type="Rhea" id="RHEA-COMP:10478"/>
        <dbReference type="ChEBI" id="CHEBI:15361"/>
        <dbReference type="ChEBI" id="CHEBI:15378"/>
        <dbReference type="ChEBI" id="CHEBI:16526"/>
        <dbReference type="ChEBI" id="CHEBI:83099"/>
        <dbReference type="ChEBI" id="CHEBI:83111"/>
        <dbReference type="EC" id="1.2.4.1"/>
    </reaction>
</comment>
<dbReference type="EMBL" id="HG670374">
    <property type="protein sequence ID" value="CDI76381.1"/>
    <property type="molecule type" value="Genomic_DNA"/>
</dbReference>
<evidence type="ECO:0000256" key="3">
    <source>
        <dbReference type="ARBA" id="ARBA00023052"/>
    </source>
</evidence>
<dbReference type="FunFam" id="3.40.50.970:FF:000013">
    <property type="entry name" value="Pyruvate dehydrogenase E1 component subunit alpha"/>
    <property type="match status" value="1"/>
</dbReference>
<organism evidence="8 9">
    <name type="scientific">Eimeria acervulina</name>
    <name type="common">Coccidian parasite</name>
    <dbReference type="NCBI Taxonomy" id="5801"/>
    <lineage>
        <taxon>Eukaryota</taxon>
        <taxon>Sar</taxon>
        <taxon>Alveolata</taxon>
        <taxon>Apicomplexa</taxon>
        <taxon>Conoidasida</taxon>
        <taxon>Coccidia</taxon>
        <taxon>Eucoccidiorida</taxon>
        <taxon>Eimeriorina</taxon>
        <taxon>Eimeriidae</taxon>
        <taxon>Eimeria</taxon>
    </lineage>
</organism>
<dbReference type="Gene3D" id="3.40.50.970">
    <property type="match status" value="1"/>
</dbReference>
<dbReference type="NCBIfam" id="TIGR03182">
    <property type="entry name" value="PDH_E1_alph_y"/>
    <property type="match status" value="1"/>
</dbReference>
<keyword evidence="9" id="KW-1185">Reference proteome</keyword>
<dbReference type="Pfam" id="PF00676">
    <property type="entry name" value="E1_dh"/>
    <property type="match status" value="1"/>
</dbReference>
<dbReference type="PANTHER" id="PTHR11516:SF60">
    <property type="entry name" value="PYRUVATE DEHYDROGENASE E1 COMPONENT SUBUNIT ALPHA"/>
    <property type="match status" value="1"/>
</dbReference>
<dbReference type="PANTHER" id="PTHR11516">
    <property type="entry name" value="PYRUVATE DEHYDROGENASE E1 COMPONENT, ALPHA SUBUNIT BACTERIAL AND ORGANELLAR"/>
    <property type="match status" value="1"/>
</dbReference>
<keyword evidence="4 5" id="KW-0670">Pyruvate</keyword>
<dbReference type="InterPro" id="IPR050642">
    <property type="entry name" value="PDH_E1_Alpha_Subunit"/>
</dbReference>
<dbReference type="CDD" id="cd02000">
    <property type="entry name" value="TPP_E1_PDC_ADC_BCADC"/>
    <property type="match status" value="1"/>
</dbReference>
<dbReference type="OrthoDB" id="10256198at2759"/>
<feature type="region of interest" description="Disordered" evidence="6">
    <location>
        <begin position="524"/>
        <end position="547"/>
    </location>
</feature>
<feature type="compositionally biased region" description="Pro residues" evidence="6">
    <location>
        <begin position="532"/>
        <end position="547"/>
    </location>
</feature>
<dbReference type="GO" id="GO:0006086">
    <property type="term" value="P:pyruvate decarboxylation to acetyl-CoA"/>
    <property type="evidence" value="ECO:0007669"/>
    <property type="project" value="InterPro"/>
</dbReference>
<comment type="cofactor">
    <cofactor evidence="1 5">
        <name>thiamine diphosphate</name>
        <dbReference type="ChEBI" id="CHEBI:58937"/>
    </cofactor>
</comment>
<name>U6G804_EIMAC</name>
<dbReference type="RefSeq" id="XP_013253058.1">
    <property type="nucleotide sequence ID" value="XM_013397604.1"/>
</dbReference>
<dbReference type="InterPro" id="IPR001017">
    <property type="entry name" value="DH_E1"/>
</dbReference>
<proteinExistence type="predicted"/>
<evidence type="ECO:0000256" key="5">
    <source>
        <dbReference type="RuleBase" id="RU361139"/>
    </source>
</evidence>